<organism evidence="3 4">
    <name type="scientific">Nocardiopsis gilva YIM 90087</name>
    <dbReference type="NCBI Taxonomy" id="1235441"/>
    <lineage>
        <taxon>Bacteria</taxon>
        <taxon>Bacillati</taxon>
        <taxon>Actinomycetota</taxon>
        <taxon>Actinomycetes</taxon>
        <taxon>Streptosporangiales</taxon>
        <taxon>Nocardiopsidaceae</taxon>
        <taxon>Nocardiopsis</taxon>
    </lineage>
</organism>
<keyword evidence="1" id="KW-0479">Metal-binding</keyword>
<dbReference type="PROSITE" id="PS51471">
    <property type="entry name" value="FE2OG_OXY"/>
    <property type="match status" value="1"/>
</dbReference>
<evidence type="ECO:0000256" key="1">
    <source>
        <dbReference type="RuleBase" id="RU003682"/>
    </source>
</evidence>
<keyword evidence="1" id="KW-0408">Iron</keyword>
<dbReference type="InterPro" id="IPR056470">
    <property type="entry name" value="BesD/HalB-like"/>
</dbReference>
<dbReference type="GO" id="GO:0016491">
    <property type="term" value="F:oxidoreductase activity"/>
    <property type="evidence" value="ECO:0007669"/>
    <property type="project" value="UniProtKB-KW"/>
</dbReference>
<dbReference type="AlphaFoldDB" id="A0A223SAB1"/>
<dbReference type="InterPro" id="IPR005123">
    <property type="entry name" value="Oxoglu/Fe-dep_dioxygenase_dom"/>
</dbReference>
<gene>
    <name evidence="3" type="ORF">CDO52_21710</name>
</gene>
<dbReference type="Pfam" id="PF23169">
    <property type="entry name" value="HalD"/>
    <property type="match status" value="1"/>
</dbReference>
<proteinExistence type="inferred from homology"/>
<reference evidence="3 4" key="1">
    <citation type="submission" date="2017-08" db="EMBL/GenBank/DDBJ databases">
        <title>The complete genome sequence of Nocardiopsis gilva YIM 90087.</title>
        <authorList>
            <person name="Yin M."/>
            <person name="Tang S."/>
        </authorList>
    </citation>
    <scope>NUCLEOTIDE SEQUENCE [LARGE SCALE GENOMIC DNA]</scope>
    <source>
        <strain evidence="3 4">YIM 90087</strain>
    </source>
</reference>
<keyword evidence="4" id="KW-1185">Reference proteome</keyword>
<dbReference type="EMBL" id="CP022753">
    <property type="protein sequence ID" value="ASU85064.1"/>
    <property type="molecule type" value="Genomic_DNA"/>
</dbReference>
<dbReference type="Gene3D" id="2.60.120.620">
    <property type="entry name" value="q2cbj1_9rhob like domain"/>
    <property type="match status" value="1"/>
</dbReference>
<sequence>MAALIDLDRYPIDRPDSGPGAALLKETRKTFEDTSLAVFDGFLQPEAVNRVVEETVSGVGERGFRFEGSNKVFLGTGESGAEGHTHTKATLAYDLIATDSPLKALYAWDPLLSFVSAVVGQPVYRSVDPVGAMTVHVHHGGDEQDWHFDVSEYTLVLHLLAPEEGGVLEYVPRSRSSVEQHEEALRGIVEGKHQHLTRELPTAPGALVLHSGRASLHRVTPVHGITPRISATLSYNSTPDGQLNEYTRQLYFGRER</sequence>
<accession>A0A223SAB1</accession>
<evidence type="ECO:0000313" key="4">
    <source>
        <dbReference type="Proteomes" id="UP000215005"/>
    </source>
</evidence>
<dbReference type="GO" id="GO:0046872">
    <property type="term" value="F:metal ion binding"/>
    <property type="evidence" value="ECO:0007669"/>
    <property type="project" value="UniProtKB-KW"/>
</dbReference>
<comment type="similarity">
    <text evidence="1">Belongs to the iron/ascorbate-dependent oxidoreductase family.</text>
</comment>
<evidence type="ECO:0000259" key="2">
    <source>
        <dbReference type="PROSITE" id="PS51471"/>
    </source>
</evidence>
<feature type="domain" description="Fe2OG dioxygenase" evidence="2">
    <location>
        <begin position="126"/>
        <end position="237"/>
    </location>
</feature>
<dbReference type="SUPFAM" id="SSF51197">
    <property type="entry name" value="Clavaminate synthase-like"/>
    <property type="match status" value="1"/>
</dbReference>
<dbReference type="Proteomes" id="UP000215005">
    <property type="component" value="Chromosome"/>
</dbReference>
<evidence type="ECO:0000313" key="3">
    <source>
        <dbReference type="EMBL" id="ASU85064.1"/>
    </source>
</evidence>
<keyword evidence="1" id="KW-0560">Oxidoreductase</keyword>
<name>A0A223SAB1_9ACTN</name>
<protein>
    <recommendedName>
        <fullName evidence="2">Fe2OG dioxygenase domain-containing protein</fullName>
    </recommendedName>
</protein>
<dbReference type="KEGG" id="ngv:CDO52_21710"/>